<evidence type="ECO:0000259" key="3">
    <source>
        <dbReference type="PROSITE" id="PS51186"/>
    </source>
</evidence>
<dbReference type="CDD" id="cd04301">
    <property type="entry name" value="NAT_SF"/>
    <property type="match status" value="1"/>
</dbReference>
<dbReference type="InterPro" id="IPR000182">
    <property type="entry name" value="GNAT_dom"/>
</dbReference>
<dbReference type="InterPro" id="IPR051556">
    <property type="entry name" value="N-term/lysine_N-AcTrnsfr"/>
</dbReference>
<dbReference type="PANTHER" id="PTHR42919:SF35">
    <property type="entry name" value="N-ACETYLTRANSFERASE DOMAIN-CONTAINING PROTEIN"/>
    <property type="match status" value="1"/>
</dbReference>
<evidence type="ECO:0000313" key="5">
    <source>
        <dbReference type="Proteomes" id="UP001189429"/>
    </source>
</evidence>
<protein>
    <recommendedName>
        <fullName evidence="3">N-acetyltransferase domain-containing protein</fullName>
    </recommendedName>
</protein>
<dbReference type="EMBL" id="CAUYUJ010021959">
    <property type="protein sequence ID" value="CAK0908120.1"/>
    <property type="molecule type" value="Genomic_DNA"/>
</dbReference>
<keyword evidence="2" id="KW-1133">Transmembrane helix</keyword>
<dbReference type="PROSITE" id="PS51186">
    <property type="entry name" value="GNAT"/>
    <property type="match status" value="1"/>
</dbReference>
<keyword evidence="2" id="KW-0472">Membrane</keyword>
<dbReference type="InterPro" id="IPR016181">
    <property type="entry name" value="Acyl_CoA_acyltransferase"/>
</dbReference>
<dbReference type="PANTHER" id="PTHR42919">
    <property type="entry name" value="N-ALPHA-ACETYLTRANSFERASE"/>
    <property type="match status" value="1"/>
</dbReference>
<accession>A0ABN9Y6Z4</accession>
<dbReference type="Proteomes" id="UP001189429">
    <property type="component" value="Unassembled WGS sequence"/>
</dbReference>
<dbReference type="Pfam" id="PF00583">
    <property type="entry name" value="Acetyltransf_1"/>
    <property type="match status" value="1"/>
</dbReference>
<name>A0ABN9Y6Z4_9DINO</name>
<comment type="caution">
    <text evidence="4">The sequence shown here is derived from an EMBL/GenBank/DDBJ whole genome shotgun (WGS) entry which is preliminary data.</text>
</comment>
<gene>
    <name evidence="4" type="ORF">PCOR1329_LOCUS82881</name>
</gene>
<dbReference type="Gene3D" id="3.40.630.30">
    <property type="match status" value="1"/>
</dbReference>
<keyword evidence="2" id="KW-0812">Transmembrane</keyword>
<proteinExistence type="predicted"/>
<feature type="non-terminal residue" evidence="4">
    <location>
        <position position="1"/>
    </location>
</feature>
<dbReference type="SUPFAM" id="SSF55729">
    <property type="entry name" value="Acyl-CoA N-acyltransferases (Nat)"/>
    <property type="match status" value="1"/>
</dbReference>
<feature type="region of interest" description="Disordered" evidence="1">
    <location>
        <begin position="74"/>
        <end position="111"/>
    </location>
</feature>
<evidence type="ECO:0000256" key="2">
    <source>
        <dbReference type="SAM" id="Phobius"/>
    </source>
</evidence>
<keyword evidence="5" id="KW-1185">Reference proteome</keyword>
<sequence length="371" mass="40529">RLREMRRLARLKAQAASGGGVPLGEGPPLEPPTEIQGALLFFLLGAAVLALLSFVYYLVNPVFDRVPSGRTPRLDDYLKENLPGSRDPRDKPPGNYGGRPPPAGGRRGPADLKRLRLLPVTSPGELWEAYTFATGQIVEEVPSMAFERNYLNRMVLQAASFPKVYRDWETYEGCAVEEVSLGPDATSLGPVEPLGGPPGRGGRPRDPGSEAASDADREVVLACGEMVEEYGLSLAAREPATGTSVGSLAGCATMRVKRLPEDCHIAYDEEGAEPAVVCTVDWRLVLEAQGLEGVAYIESIAVARQWRGSGLAEMLLDFLEKKGRAWGLRLVGLHVHRDNWAALKFYRRQGFEATSDWLGWGELYFLLVKPL</sequence>
<feature type="region of interest" description="Disordered" evidence="1">
    <location>
        <begin position="182"/>
        <end position="214"/>
    </location>
</feature>
<feature type="transmembrane region" description="Helical" evidence="2">
    <location>
        <begin position="38"/>
        <end position="59"/>
    </location>
</feature>
<feature type="compositionally biased region" description="Basic and acidic residues" evidence="1">
    <location>
        <begin position="203"/>
        <end position="214"/>
    </location>
</feature>
<reference evidence="4" key="1">
    <citation type="submission" date="2023-10" db="EMBL/GenBank/DDBJ databases">
        <authorList>
            <person name="Chen Y."/>
            <person name="Shah S."/>
            <person name="Dougan E. K."/>
            <person name="Thang M."/>
            <person name="Chan C."/>
        </authorList>
    </citation>
    <scope>NUCLEOTIDE SEQUENCE [LARGE SCALE GENOMIC DNA]</scope>
</reference>
<feature type="domain" description="N-acetyltransferase" evidence="3">
    <location>
        <begin position="234"/>
        <end position="371"/>
    </location>
</feature>
<evidence type="ECO:0000256" key="1">
    <source>
        <dbReference type="SAM" id="MobiDB-lite"/>
    </source>
</evidence>
<evidence type="ECO:0000313" key="4">
    <source>
        <dbReference type="EMBL" id="CAK0908120.1"/>
    </source>
</evidence>
<organism evidence="4 5">
    <name type="scientific">Prorocentrum cordatum</name>
    <dbReference type="NCBI Taxonomy" id="2364126"/>
    <lineage>
        <taxon>Eukaryota</taxon>
        <taxon>Sar</taxon>
        <taxon>Alveolata</taxon>
        <taxon>Dinophyceae</taxon>
        <taxon>Prorocentrales</taxon>
        <taxon>Prorocentraceae</taxon>
        <taxon>Prorocentrum</taxon>
    </lineage>
</organism>